<dbReference type="Proteomes" id="UP000295620">
    <property type="component" value="Unassembled WGS sequence"/>
</dbReference>
<evidence type="ECO:0000256" key="1">
    <source>
        <dbReference type="SAM" id="Phobius"/>
    </source>
</evidence>
<organism evidence="2 3">
    <name type="scientific">Pedobacter metabolipauper</name>
    <dbReference type="NCBI Taxonomy" id="425513"/>
    <lineage>
        <taxon>Bacteria</taxon>
        <taxon>Pseudomonadati</taxon>
        <taxon>Bacteroidota</taxon>
        <taxon>Sphingobacteriia</taxon>
        <taxon>Sphingobacteriales</taxon>
        <taxon>Sphingobacteriaceae</taxon>
        <taxon>Pedobacter</taxon>
    </lineage>
</organism>
<name>A0A4R6SWV4_9SPHI</name>
<accession>A0A4R6SWV4</accession>
<evidence type="ECO:0008006" key="4">
    <source>
        <dbReference type="Google" id="ProtNLM"/>
    </source>
</evidence>
<keyword evidence="1" id="KW-0472">Membrane</keyword>
<evidence type="ECO:0000313" key="3">
    <source>
        <dbReference type="Proteomes" id="UP000295620"/>
    </source>
</evidence>
<proteinExistence type="predicted"/>
<feature type="transmembrane region" description="Helical" evidence="1">
    <location>
        <begin position="16"/>
        <end position="34"/>
    </location>
</feature>
<evidence type="ECO:0000313" key="2">
    <source>
        <dbReference type="EMBL" id="TDQ08632.1"/>
    </source>
</evidence>
<reference evidence="2 3" key="1">
    <citation type="submission" date="2019-03" db="EMBL/GenBank/DDBJ databases">
        <title>Genomic Encyclopedia of Archaeal and Bacterial Type Strains, Phase II (KMG-II): from individual species to whole genera.</title>
        <authorList>
            <person name="Goeker M."/>
        </authorList>
    </citation>
    <scope>NUCLEOTIDE SEQUENCE [LARGE SCALE GENOMIC DNA]</scope>
    <source>
        <strain evidence="2 3">DSM 19035</strain>
    </source>
</reference>
<comment type="caution">
    <text evidence="2">The sequence shown here is derived from an EMBL/GenBank/DDBJ whole genome shotgun (WGS) entry which is preliminary data.</text>
</comment>
<dbReference type="EMBL" id="SNYC01000005">
    <property type="protein sequence ID" value="TDQ08632.1"/>
    <property type="molecule type" value="Genomic_DNA"/>
</dbReference>
<dbReference type="AlphaFoldDB" id="A0A4R6SWV4"/>
<feature type="transmembrane region" description="Helical" evidence="1">
    <location>
        <begin position="160"/>
        <end position="179"/>
    </location>
</feature>
<feature type="transmembrane region" description="Helical" evidence="1">
    <location>
        <begin position="40"/>
        <end position="58"/>
    </location>
</feature>
<gene>
    <name evidence="2" type="ORF">ATK78_3148</name>
</gene>
<keyword evidence="1" id="KW-1133">Transmembrane helix</keyword>
<keyword evidence="1" id="KW-0812">Transmembrane</keyword>
<protein>
    <recommendedName>
        <fullName evidence="4">Oligosaccharide repeat unit polymerase</fullName>
    </recommendedName>
</protein>
<keyword evidence="3" id="KW-1185">Reference proteome</keyword>
<dbReference type="NCBIfam" id="NF046084">
    <property type="entry name" value="XrtY_assoc_Wzy"/>
    <property type="match status" value="1"/>
</dbReference>
<sequence>MPYNDQTTISHRFKTVVPFKTIIPIYLPLLLSVLLQHNPILSYLISWSGSFFIFYISLFSKVRFISCDVPLKDQIMRPIALTQIIFAGFMCCTSFFYFMDHLGYAYLRDLDPYFQSNAQTRLIAKCQRLALLAHAALVTGMILQIKPFPAVKYHYKTDQFLLIKLGIGFYLAALLMNITTEFIQFKYTLTSLSISCSAYIFIHGLIYKKALSVVFGCTAFGINFLNTTLTGYKESIIINLIILMAIAFPYYRKTILFLFIPCIYLAIYILPTFTMVIRSQSWFGGKTNTVAREQAYQTFFDAHNDEQIAGNNWDFLTNRFSETGMFTSYVRQVPDQHPYYGLHILENSMYALVPKAFWKEKPSTEQIAMERVYQLGIVNRASAASAKTRPVTDCYLMAGPMGIFLGLLLYGMVTQWLCNTAERLFGGYQMGCIIIFNSLFQQLWRGNTSEFLINTIFYSYVLMQFLHFILRRLKILQTGHL</sequence>
<feature type="transmembrane region" description="Helical" evidence="1">
    <location>
        <begin position="451"/>
        <end position="470"/>
    </location>
</feature>
<dbReference type="OrthoDB" id="735382at2"/>
<feature type="transmembrane region" description="Helical" evidence="1">
    <location>
        <begin position="79"/>
        <end position="99"/>
    </location>
</feature>
<feature type="transmembrane region" description="Helical" evidence="1">
    <location>
        <begin position="185"/>
        <end position="203"/>
    </location>
</feature>
<feature type="transmembrane region" description="Helical" evidence="1">
    <location>
        <begin position="395"/>
        <end position="413"/>
    </location>
</feature>
<dbReference type="RefSeq" id="WP_133576985.1">
    <property type="nucleotide sequence ID" value="NZ_SNYC01000005.1"/>
</dbReference>
<feature type="transmembrane region" description="Helical" evidence="1">
    <location>
        <begin position="235"/>
        <end position="251"/>
    </location>
</feature>
<feature type="transmembrane region" description="Helical" evidence="1">
    <location>
        <begin position="425"/>
        <end position="445"/>
    </location>
</feature>
<feature type="transmembrane region" description="Helical" evidence="1">
    <location>
        <begin position="256"/>
        <end position="277"/>
    </location>
</feature>
<feature type="transmembrane region" description="Helical" evidence="1">
    <location>
        <begin position="129"/>
        <end position="148"/>
    </location>
</feature>